<keyword evidence="1" id="KW-0812">Transmembrane</keyword>
<comment type="caution">
    <text evidence="2">The sequence shown here is derived from an EMBL/GenBank/DDBJ whole genome shotgun (WGS) entry which is preliminary data.</text>
</comment>
<accession>A0A365YIT4</accession>
<feature type="transmembrane region" description="Helical" evidence="1">
    <location>
        <begin position="57"/>
        <end position="84"/>
    </location>
</feature>
<dbReference type="EMBL" id="POAF01000002">
    <property type="protein sequence ID" value="RBM02582.1"/>
    <property type="molecule type" value="Genomic_DNA"/>
</dbReference>
<keyword evidence="3" id="KW-1185">Reference proteome</keyword>
<feature type="transmembrane region" description="Helical" evidence="1">
    <location>
        <begin position="16"/>
        <end position="37"/>
    </location>
</feature>
<dbReference type="Proteomes" id="UP000252167">
    <property type="component" value="Unassembled WGS sequence"/>
</dbReference>
<reference evidence="2 3" key="1">
    <citation type="submission" date="2018-01" db="EMBL/GenBank/DDBJ databases">
        <title>Glutamicibacter soli strain NHPC-3 Whole genome sequence and assembly.</title>
        <authorList>
            <person name="Choudhury P."/>
            <person name="Gupta D."/>
            <person name="Sengupta K."/>
            <person name="Jawed A."/>
            <person name="Sultana N."/>
            <person name="Saha P."/>
        </authorList>
    </citation>
    <scope>NUCLEOTIDE SEQUENCE [LARGE SCALE GENOMIC DNA]</scope>
    <source>
        <strain evidence="2 3">NHPC-3</strain>
    </source>
</reference>
<keyword evidence="1" id="KW-0472">Membrane</keyword>
<gene>
    <name evidence="2" type="ORF">C1H84_03850</name>
</gene>
<sequence length="165" mass="17231">MIRQRARDLGTMGKRLFWTAAGLGVLSGTISVAAWWGPQFIGTAPEEMLDGGYLLDLALVVLPAAMLCGLALGILSWSATYAALGILEARRPEATVLQQAAAGGMGSMAGGLIPALLIFSTVLSEEPNLGFVYAITFGLLAWCFILAFGTLLVLNRTDASQGPAT</sequence>
<evidence type="ECO:0000313" key="2">
    <source>
        <dbReference type="EMBL" id="RBM02582.1"/>
    </source>
</evidence>
<evidence type="ECO:0000313" key="3">
    <source>
        <dbReference type="Proteomes" id="UP000252167"/>
    </source>
</evidence>
<feature type="transmembrane region" description="Helical" evidence="1">
    <location>
        <begin position="96"/>
        <end position="119"/>
    </location>
</feature>
<keyword evidence="1" id="KW-1133">Transmembrane helix</keyword>
<feature type="transmembrane region" description="Helical" evidence="1">
    <location>
        <begin position="131"/>
        <end position="154"/>
    </location>
</feature>
<dbReference type="AlphaFoldDB" id="A0A365YIT4"/>
<protein>
    <submittedName>
        <fullName evidence="2">Uncharacterized protein</fullName>
    </submittedName>
</protein>
<evidence type="ECO:0000256" key="1">
    <source>
        <dbReference type="SAM" id="Phobius"/>
    </source>
</evidence>
<name>A0A365YIT4_9MICC</name>
<organism evidence="2 3">
    <name type="scientific">Glutamicibacter soli</name>
    <dbReference type="NCBI Taxonomy" id="453836"/>
    <lineage>
        <taxon>Bacteria</taxon>
        <taxon>Bacillati</taxon>
        <taxon>Actinomycetota</taxon>
        <taxon>Actinomycetes</taxon>
        <taxon>Micrococcales</taxon>
        <taxon>Micrococcaceae</taxon>
        <taxon>Glutamicibacter</taxon>
    </lineage>
</organism>
<dbReference type="RefSeq" id="WP_113606598.1">
    <property type="nucleotide sequence ID" value="NZ_POAF01000002.1"/>
</dbReference>
<proteinExistence type="predicted"/>